<dbReference type="InterPro" id="IPR036259">
    <property type="entry name" value="MFS_trans_sf"/>
</dbReference>
<keyword evidence="3 6" id="KW-0812">Transmembrane</keyword>
<dbReference type="InterPro" id="IPR050382">
    <property type="entry name" value="MFS_Na/Anion_cotransporter"/>
</dbReference>
<comment type="subcellular location">
    <subcellularLocation>
        <location evidence="1">Cell membrane</location>
        <topology evidence="1">Multi-pass membrane protein</topology>
    </subcellularLocation>
</comment>
<feature type="transmembrane region" description="Helical" evidence="6">
    <location>
        <begin position="380"/>
        <end position="406"/>
    </location>
</feature>
<sequence>MSNASKQDHEPQNTLVGNVKRTNVRWYVFIAMLVLVTINYVDRAVLSIAMPAIQKDLNLDPAIVGVILSSFFWGYALMQIPSGFLLDRVNPSKVVLGSAVGWGIAQTLTGFVNSAGSLMFFRVLLGVTEAPIMPAGAKLQGIWLPSKERARGATIIDSGAPLGTAVGGPIIIAFMAWFGGWRGALIGAGLMTIILGVICYYILKGNPATHKGVNQAEREYIQTHLAQEQEEAQKETKTELKTSTYLSNKSFWGMCLGWFSFNTVFYGLLTWGPSFLAQTQGIDIKAIGFSTLLIFGCGFVGELVGGQLVDKWRQVGGKYNTVMKTCIGIAGLATSASIFLLTRASSLTMAIALLSTALFFLRWAGIFWSVPAAIAQRHHVGVLGGCMNFAGNIAGVITPIYIGLIVKFTGSFHAGLLIFVAAGVLLAVAGALINYEKKIGVV</sequence>
<keyword evidence="5 6" id="KW-0472">Membrane</keyword>
<evidence type="ECO:0000256" key="3">
    <source>
        <dbReference type="ARBA" id="ARBA00022692"/>
    </source>
</evidence>
<feature type="transmembrane region" description="Helical" evidence="6">
    <location>
        <begin position="289"/>
        <end position="309"/>
    </location>
</feature>
<feature type="transmembrane region" description="Helical" evidence="6">
    <location>
        <begin position="24"/>
        <end position="41"/>
    </location>
</feature>
<evidence type="ECO:0000256" key="4">
    <source>
        <dbReference type="ARBA" id="ARBA00022989"/>
    </source>
</evidence>
<dbReference type="RefSeq" id="WP_015942667.1">
    <property type="nucleotide sequence ID" value="NZ_JAYFNZ010000022.1"/>
</dbReference>
<evidence type="ECO:0000256" key="2">
    <source>
        <dbReference type="ARBA" id="ARBA00022448"/>
    </source>
</evidence>
<dbReference type="PANTHER" id="PTHR11662">
    <property type="entry name" value="SOLUTE CARRIER FAMILY 17"/>
    <property type="match status" value="1"/>
</dbReference>
<dbReference type="PATRIC" id="fig|49338.4.peg.505"/>
<dbReference type="CDD" id="cd17319">
    <property type="entry name" value="MFS_ExuT_GudP_like"/>
    <property type="match status" value="1"/>
</dbReference>
<dbReference type="InterPro" id="IPR011701">
    <property type="entry name" value="MFS"/>
</dbReference>
<evidence type="ECO:0000313" key="8">
    <source>
        <dbReference type="EMBL" id="CDX00363.1"/>
    </source>
</evidence>
<evidence type="ECO:0000256" key="1">
    <source>
        <dbReference type="ARBA" id="ARBA00004651"/>
    </source>
</evidence>
<evidence type="ECO:0000256" key="6">
    <source>
        <dbReference type="SAM" id="Phobius"/>
    </source>
</evidence>
<dbReference type="AlphaFoldDB" id="A0A098AUZ5"/>
<protein>
    <submittedName>
        <fullName evidence="8">D-galactonate transporter</fullName>
    </submittedName>
</protein>
<accession>A0A098AUZ5</accession>
<feature type="transmembrane region" description="Helical" evidence="6">
    <location>
        <begin position="184"/>
        <end position="203"/>
    </location>
</feature>
<gene>
    <name evidence="8" type="ORF">DPCES_0476</name>
</gene>
<feature type="transmembrane region" description="Helical" evidence="6">
    <location>
        <begin position="159"/>
        <end position="178"/>
    </location>
</feature>
<dbReference type="GO" id="GO:0022857">
    <property type="term" value="F:transmembrane transporter activity"/>
    <property type="evidence" value="ECO:0007669"/>
    <property type="project" value="InterPro"/>
</dbReference>
<feature type="transmembrane region" description="Helical" evidence="6">
    <location>
        <begin position="62"/>
        <end position="80"/>
    </location>
</feature>
<feature type="transmembrane region" description="Helical" evidence="6">
    <location>
        <begin position="347"/>
        <end position="368"/>
    </location>
</feature>
<keyword evidence="4 6" id="KW-1133">Transmembrane helix</keyword>
<keyword evidence="2" id="KW-0813">Transport</keyword>
<proteinExistence type="predicted"/>
<reference evidence="8" key="1">
    <citation type="submission" date="2014-07" db="EMBL/GenBank/DDBJ databases">
        <authorList>
            <person name="Hornung V.Bastian."/>
        </authorList>
    </citation>
    <scope>NUCLEOTIDE SEQUENCE</scope>
    <source>
        <strain evidence="8">PCE-S</strain>
    </source>
</reference>
<feature type="domain" description="Major facilitator superfamily (MFS) profile" evidence="7">
    <location>
        <begin position="28"/>
        <end position="438"/>
    </location>
</feature>
<feature type="transmembrane region" description="Helical" evidence="6">
    <location>
        <begin position="100"/>
        <end position="125"/>
    </location>
</feature>
<evidence type="ECO:0000256" key="5">
    <source>
        <dbReference type="ARBA" id="ARBA00023136"/>
    </source>
</evidence>
<evidence type="ECO:0000259" key="7">
    <source>
        <dbReference type="PROSITE" id="PS50850"/>
    </source>
</evidence>
<feature type="transmembrane region" description="Helical" evidence="6">
    <location>
        <begin position="412"/>
        <end position="435"/>
    </location>
</feature>
<organism evidence="8">
    <name type="scientific">Desulfitobacterium hafniense</name>
    <name type="common">Desulfitobacterium frappieri</name>
    <dbReference type="NCBI Taxonomy" id="49338"/>
    <lineage>
        <taxon>Bacteria</taxon>
        <taxon>Bacillati</taxon>
        <taxon>Bacillota</taxon>
        <taxon>Clostridia</taxon>
        <taxon>Eubacteriales</taxon>
        <taxon>Desulfitobacteriaceae</taxon>
        <taxon>Desulfitobacterium</taxon>
    </lineage>
</organism>
<dbReference type="SUPFAM" id="SSF103473">
    <property type="entry name" value="MFS general substrate transporter"/>
    <property type="match status" value="1"/>
</dbReference>
<dbReference type="Pfam" id="PF07690">
    <property type="entry name" value="MFS_1"/>
    <property type="match status" value="1"/>
</dbReference>
<dbReference type="Gene3D" id="1.20.1250.20">
    <property type="entry name" value="MFS general substrate transporter like domains"/>
    <property type="match status" value="2"/>
</dbReference>
<dbReference type="PROSITE" id="PS50850">
    <property type="entry name" value="MFS"/>
    <property type="match status" value="1"/>
</dbReference>
<dbReference type="InterPro" id="IPR020846">
    <property type="entry name" value="MFS_dom"/>
</dbReference>
<feature type="transmembrane region" description="Helical" evidence="6">
    <location>
        <begin position="321"/>
        <end position="341"/>
    </location>
</feature>
<dbReference type="PANTHER" id="PTHR11662:SF399">
    <property type="entry name" value="FI19708P1-RELATED"/>
    <property type="match status" value="1"/>
</dbReference>
<name>A0A098AUZ5_DESHA</name>
<dbReference type="EMBL" id="LK996017">
    <property type="protein sequence ID" value="CDX00363.1"/>
    <property type="molecule type" value="Genomic_DNA"/>
</dbReference>
<feature type="transmembrane region" description="Helical" evidence="6">
    <location>
        <begin position="251"/>
        <end position="269"/>
    </location>
</feature>
<dbReference type="GO" id="GO:0005886">
    <property type="term" value="C:plasma membrane"/>
    <property type="evidence" value="ECO:0007669"/>
    <property type="project" value="UniProtKB-SubCell"/>
</dbReference>